<dbReference type="EMBL" id="JAWXYG010000005">
    <property type="protein sequence ID" value="KAK4273339.1"/>
    <property type="molecule type" value="Genomic_DNA"/>
</dbReference>
<keyword evidence="3" id="KW-1185">Reference proteome</keyword>
<evidence type="ECO:0000259" key="1">
    <source>
        <dbReference type="Pfam" id="PF14244"/>
    </source>
</evidence>
<gene>
    <name evidence="2" type="ORF">QN277_021762</name>
</gene>
<comment type="caution">
    <text evidence="2">The sequence shown here is derived from an EMBL/GenBank/DDBJ whole genome shotgun (WGS) entry which is preliminary data.</text>
</comment>
<dbReference type="Proteomes" id="UP001293593">
    <property type="component" value="Unassembled WGS sequence"/>
</dbReference>
<sequence>MAFDFASDRPSSHTSPFVVFVVPLSATDPSSHFYIHPNENPALVLVAPPLDGANYHSWSKSMHMALLSKNKLQFIDGSLVPPSSTILIYRHGNIVTTLFKVGSLALFLQQSPRAFCGSILPLRFGLIYIQDFLNRIYFASLIFKKRYATFGKVILV</sequence>
<protein>
    <recommendedName>
        <fullName evidence="1">Retrotransposon Copia-like N-terminal domain-containing protein</fullName>
    </recommendedName>
</protein>
<organism evidence="2 3">
    <name type="scientific">Acacia crassicarpa</name>
    <name type="common">northern wattle</name>
    <dbReference type="NCBI Taxonomy" id="499986"/>
    <lineage>
        <taxon>Eukaryota</taxon>
        <taxon>Viridiplantae</taxon>
        <taxon>Streptophyta</taxon>
        <taxon>Embryophyta</taxon>
        <taxon>Tracheophyta</taxon>
        <taxon>Spermatophyta</taxon>
        <taxon>Magnoliopsida</taxon>
        <taxon>eudicotyledons</taxon>
        <taxon>Gunneridae</taxon>
        <taxon>Pentapetalae</taxon>
        <taxon>rosids</taxon>
        <taxon>fabids</taxon>
        <taxon>Fabales</taxon>
        <taxon>Fabaceae</taxon>
        <taxon>Caesalpinioideae</taxon>
        <taxon>mimosoid clade</taxon>
        <taxon>Acacieae</taxon>
        <taxon>Acacia</taxon>
    </lineage>
</organism>
<accession>A0AAE1MPR6</accession>
<evidence type="ECO:0000313" key="2">
    <source>
        <dbReference type="EMBL" id="KAK4273339.1"/>
    </source>
</evidence>
<dbReference type="InterPro" id="IPR029472">
    <property type="entry name" value="Copia-like_N"/>
</dbReference>
<reference evidence="2" key="1">
    <citation type="submission" date="2023-10" db="EMBL/GenBank/DDBJ databases">
        <title>Chromosome-level genome of the transformable northern wattle, Acacia crassicarpa.</title>
        <authorList>
            <person name="Massaro I."/>
            <person name="Sinha N.R."/>
            <person name="Poethig S."/>
            <person name="Leichty A.R."/>
        </authorList>
    </citation>
    <scope>NUCLEOTIDE SEQUENCE</scope>
    <source>
        <strain evidence="2">Acra3RX</strain>
        <tissue evidence="2">Leaf</tissue>
    </source>
</reference>
<dbReference type="Pfam" id="PF14244">
    <property type="entry name" value="Retrotran_gag_3"/>
    <property type="match status" value="1"/>
</dbReference>
<feature type="domain" description="Retrotransposon Copia-like N-terminal" evidence="1">
    <location>
        <begin position="36"/>
        <end position="82"/>
    </location>
</feature>
<evidence type="ECO:0000313" key="3">
    <source>
        <dbReference type="Proteomes" id="UP001293593"/>
    </source>
</evidence>
<proteinExistence type="predicted"/>
<dbReference type="AlphaFoldDB" id="A0AAE1MPR6"/>
<dbReference type="PANTHER" id="PTHR37610:SF55">
    <property type="entry name" value="RETROTRANSPOSON COPIA-LIKE N-TERMINAL DOMAIN-CONTAINING PROTEIN"/>
    <property type="match status" value="1"/>
</dbReference>
<name>A0AAE1MPR6_9FABA</name>
<dbReference type="PANTHER" id="PTHR37610">
    <property type="entry name" value="CCHC-TYPE DOMAIN-CONTAINING PROTEIN"/>
    <property type="match status" value="1"/>
</dbReference>